<dbReference type="PANTHER" id="PTHR24305">
    <property type="entry name" value="CYTOCHROME P450"/>
    <property type="match status" value="1"/>
</dbReference>
<proteinExistence type="inferred from homology"/>
<dbReference type="Proteomes" id="UP000800035">
    <property type="component" value="Unassembled WGS sequence"/>
</dbReference>
<comment type="similarity">
    <text evidence="2 6">Belongs to the cytochrome P450 family.</text>
</comment>
<dbReference type="InterPro" id="IPR017972">
    <property type="entry name" value="Cyt_P450_CS"/>
</dbReference>
<dbReference type="PANTHER" id="PTHR24305:SF166">
    <property type="entry name" value="CYTOCHROME P450 12A4, MITOCHONDRIAL-RELATED"/>
    <property type="match status" value="1"/>
</dbReference>
<dbReference type="InterPro" id="IPR001128">
    <property type="entry name" value="Cyt_P450"/>
</dbReference>
<sequence>MLFPILTTLLLLIALFLLSTIWNLFHNYLTALKVGLPIIIVPISPDNPLWMLISRPVLRLLKHLPFGGGYYTYTRFCYAGWQFDDRYRIHKELGDAVLFVTPGLNWIYLCNADAIHEVVRRERQGVFSRPVEMLAMLDVFGPNLSTLNGADWQRHRKCTAASFTERTNALVWTESLRQGQQVLEYWKNVDTNKPSTLTQDTRTLTLDVMAHAAFGKSFDFYGAREKRVAAGPLSYRDALAIILENIILILALGPGTLKWVSSVIPALRRVSGAVERFKKYMTDMFDENENANTQIAREEKARGNLLTSLVRASVEENLLSREEVMGNIFVYNFAGHDTTAHTFAFTFMLLAINPSVQEWMAEEMDYILGDKETVNAEYTLYPRFVRTLAVLLETLRLYNPLLSIVKSTASQPAPLTIETSPIVIPPHTRVILNLQALQTHPKYWGTDSLEWKPSRWIETKPGDGSPVYEREYLVEAAQGAYMPFGEGMRSCPGKKFAQVEHVAVMIAMFRGHCVEPARRGGESEGEARARAVETLRDTGMVLLLQMLRPEKTVLGWRKRTRT</sequence>
<dbReference type="GO" id="GO:0005506">
    <property type="term" value="F:iron ion binding"/>
    <property type="evidence" value="ECO:0007669"/>
    <property type="project" value="InterPro"/>
</dbReference>
<evidence type="ECO:0000313" key="7">
    <source>
        <dbReference type="EMBL" id="KAF1956845.1"/>
    </source>
</evidence>
<comment type="cofactor">
    <cofactor evidence="1 5">
        <name>heme</name>
        <dbReference type="ChEBI" id="CHEBI:30413"/>
    </cofactor>
</comment>
<accession>A0A6A5TW32</accession>
<evidence type="ECO:0000256" key="4">
    <source>
        <dbReference type="ARBA" id="ARBA00023004"/>
    </source>
</evidence>
<dbReference type="OrthoDB" id="1470350at2759"/>
<dbReference type="PRINTS" id="PR00463">
    <property type="entry name" value="EP450I"/>
</dbReference>
<dbReference type="SUPFAM" id="SSF48264">
    <property type="entry name" value="Cytochrome P450"/>
    <property type="match status" value="1"/>
</dbReference>
<evidence type="ECO:0000256" key="2">
    <source>
        <dbReference type="ARBA" id="ARBA00010617"/>
    </source>
</evidence>
<evidence type="ECO:0000313" key="8">
    <source>
        <dbReference type="Proteomes" id="UP000800035"/>
    </source>
</evidence>
<organism evidence="7 8">
    <name type="scientific">Byssothecium circinans</name>
    <dbReference type="NCBI Taxonomy" id="147558"/>
    <lineage>
        <taxon>Eukaryota</taxon>
        <taxon>Fungi</taxon>
        <taxon>Dikarya</taxon>
        <taxon>Ascomycota</taxon>
        <taxon>Pezizomycotina</taxon>
        <taxon>Dothideomycetes</taxon>
        <taxon>Pleosporomycetidae</taxon>
        <taxon>Pleosporales</taxon>
        <taxon>Massarineae</taxon>
        <taxon>Massarinaceae</taxon>
        <taxon>Byssothecium</taxon>
    </lineage>
</organism>
<dbReference type="PROSITE" id="PS00086">
    <property type="entry name" value="CYTOCHROME_P450"/>
    <property type="match status" value="1"/>
</dbReference>
<dbReference type="Gene3D" id="1.10.630.10">
    <property type="entry name" value="Cytochrome P450"/>
    <property type="match status" value="1"/>
</dbReference>
<dbReference type="CDD" id="cd11070">
    <property type="entry name" value="CYP56-like"/>
    <property type="match status" value="1"/>
</dbReference>
<dbReference type="PRINTS" id="PR00385">
    <property type="entry name" value="P450"/>
</dbReference>
<gene>
    <name evidence="7" type="ORF">CC80DRAFT_472613</name>
</gene>
<dbReference type="GO" id="GO:0004497">
    <property type="term" value="F:monooxygenase activity"/>
    <property type="evidence" value="ECO:0007669"/>
    <property type="project" value="UniProtKB-KW"/>
</dbReference>
<dbReference type="InterPro" id="IPR036396">
    <property type="entry name" value="Cyt_P450_sf"/>
</dbReference>
<evidence type="ECO:0000256" key="3">
    <source>
        <dbReference type="ARBA" id="ARBA00022723"/>
    </source>
</evidence>
<reference evidence="7" key="1">
    <citation type="journal article" date="2020" name="Stud. Mycol.">
        <title>101 Dothideomycetes genomes: a test case for predicting lifestyles and emergence of pathogens.</title>
        <authorList>
            <person name="Haridas S."/>
            <person name="Albert R."/>
            <person name="Binder M."/>
            <person name="Bloem J."/>
            <person name="Labutti K."/>
            <person name="Salamov A."/>
            <person name="Andreopoulos B."/>
            <person name="Baker S."/>
            <person name="Barry K."/>
            <person name="Bills G."/>
            <person name="Bluhm B."/>
            <person name="Cannon C."/>
            <person name="Castanera R."/>
            <person name="Culley D."/>
            <person name="Daum C."/>
            <person name="Ezra D."/>
            <person name="Gonzalez J."/>
            <person name="Henrissat B."/>
            <person name="Kuo A."/>
            <person name="Liang C."/>
            <person name="Lipzen A."/>
            <person name="Lutzoni F."/>
            <person name="Magnuson J."/>
            <person name="Mondo S."/>
            <person name="Nolan M."/>
            <person name="Ohm R."/>
            <person name="Pangilinan J."/>
            <person name="Park H.-J."/>
            <person name="Ramirez L."/>
            <person name="Alfaro M."/>
            <person name="Sun H."/>
            <person name="Tritt A."/>
            <person name="Yoshinaga Y."/>
            <person name="Zwiers L.-H."/>
            <person name="Turgeon B."/>
            <person name="Goodwin S."/>
            <person name="Spatafora J."/>
            <person name="Crous P."/>
            <person name="Grigoriev I."/>
        </authorList>
    </citation>
    <scope>NUCLEOTIDE SEQUENCE</scope>
    <source>
        <strain evidence="7">CBS 675.92</strain>
    </source>
</reference>
<keyword evidence="6" id="KW-0560">Oxidoreductase</keyword>
<name>A0A6A5TW32_9PLEO</name>
<evidence type="ECO:0000256" key="1">
    <source>
        <dbReference type="ARBA" id="ARBA00001971"/>
    </source>
</evidence>
<dbReference type="InterPro" id="IPR050121">
    <property type="entry name" value="Cytochrome_P450_monoxygenase"/>
</dbReference>
<dbReference type="AlphaFoldDB" id="A0A6A5TW32"/>
<evidence type="ECO:0000256" key="6">
    <source>
        <dbReference type="RuleBase" id="RU000461"/>
    </source>
</evidence>
<keyword evidence="5 6" id="KW-0349">Heme</keyword>
<protein>
    <submittedName>
        <fullName evidence="7">Cytochrome P450</fullName>
    </submittedName>
</protein>
<keyword evidence="3 5" id="KW-0479">Metal-binding</keyword>
<feature type="binding site" description="axial binding residue" evidence="5">
    <location>
        <position position="491"/>
    </location>
    <ligand>
        <name>heme</name>
        <dbReference type="ChEBI" id="CHEBI:30413"/>
    </ligand>
    <ligandPart>
        <name>Fe</name>
        <dbReference type="ChEBI" id="CHEBI:18248"/>
    </ligandPart>
</feature>
<dbReference type="GO" id="GO:0020037">
    <property type="term" value="F:heme binding"/>
    <property type="evidence" value="ECO:0007669"/>
    <property type="project" value="InterPro"/>
</dbReference>
<evidence type="ECO:0000256" key="5">
    <source>
        <dbReference type="PIRSR" id="PIRSR602401-1"/>
    </source>
</evidence>
<dbReference type="EMBL" id="ML976991">
    <property type="protein sequence ID" value="KAF1956845.1"/>
    <property type="molecule type" value="Genomic_DNA"/>
</dbReference>
<dbReference type="GO" id="GO:0016705">
    <property type="term" value="F:oxidoreductase activity, acting on paired donors, with incorporation or reduction of molecular oxygen"/>
    <property type="evidence" value="ECO:0007669"/>
    <property type="project" value="InterPro"/>
</dbReference>
<keyword evidence="8" id="KW-1185">Reference proteome</keyword>
<keyword evidence="6" id="KW-0503">Monooxygenase</keyword>
<dbReference type="InterPro" id="IPR002401">
    <property type="entry name" value="Cyt_P450_E_grp-I"/>
</dbReference>
<dbReference type="Pfam" id="PF00067">
    <property type="entry name" value="p450"/>
    <property type="match status" value="1"/>
</dbReference>
<keyword evidence="4 5" id="KW-0408">Iron</keyword>